<comment type="similarity">
    <text evidence="2 6">Belongs to the SURF1 family.</text>
</comment>
<evidence type="ECO:0000256" key="2">
    <source>
        <dbReference type="ARBA" id="ARBA00007165"/>
    </source>
</evidence>
<dbReference type="PANTHER" id="PTHR23427">
    <property type="entry name" value="SURFEIT LOCUS PROTEIN"/>
    <property type="match status" value="1"/>
</dbReference>
<dbReference type="CDD" id="cd06662">
    <property type="entry name" value="SURF1"/>
    <property type="match status" value="1"/>
</dbReference>
<dbReference type="InterPro" id="IPR002994">
    <property type="entry name" value="Surf1/Shy1"/>
</dbReference>
<keyword evidence="3 6" id="KW-0812">Transmembrane</keyword>
<reference evidence="8" key="1">
    <citation type="submission" date="2021-03" db="EMBL/GenBank/DDBJ databases">
        <title>Whole genome sequence of Jiella sp. CQZ9-1.</title>
        <authorList>
            <person name="Tuo L."/>
        </authorList>
    </citation>
    <scope>NUCLEOTIDE SEQUENCE</scope>
    <source>
        <strain evidence="8">CQZ9-1</strain>
    </source>
</reference>
<evidence type="ECO:0000256" key="1">
    <source>
        <dbReference type="ARBA" id="ARBA00004370"/>
    </source>
</evidence>
<evidence type="ECO:0000313" key="8">
    <source>
        <dbReference type="EMBL" id="MBO0663523.1"/>
    </source>
</evidence>
<evidence type="ECO:0000256" key="6">
    <source>
        <dbReference type="RuleBase" id="RU363076"/>
    </source>
</evidence>
<accession>A0A939G0X3</accession>
<dbReference type="GO" id="GO:0005886">
    <property type="term" value="C:plasma membrane"/>
    <property type="evidence" value="ECO:0007669"/>
    <property type="project" value="UniProtKB-SubCell"/>
</dbReference>
<feature type="region of interest" description="Disordered" evidence="7">
    <location>
        <begin position="1"/>
        <end position="26"/>
    </location>
</feature>
<gene>
    <name evidence="8" type="ORF">J1C48_13115</name>
</gene>
<comment type="caution">
    <text evidence="8">The sequence shown here is derived from an EMBL/GenBank/DDBJ whole genome shotgun (WGS) entry which is preliminary data.</text>
</comment>
<dbReference type="Proteomes" id="UP000664122">
    <property type="component" value="Unassembled WGS sequence"/>
</dbReference>
<evidence type="ECO:0000256" key="3">
    <source>
        <dbReference type="ARBA" id="ARBA00022692"/>
    </source>
</evidence>
<keyword evidence="4 6" id="KW-1133">Transmembrane helix</keyword>
<dbReference type="Pfam" id="PF02104">
    <property type="entry name" value="SURF1"/>
    <property type="match status" value="1"/>
</dbReference>
<protein>
    <recommendedName>
        <fullName evidence="6">SURF1-like protein</fullName>
    </recommendedName>
</protein>
<keyword evidence="5 6" id="KW-0472">Membrane</keyword>
<dbReference type="PROSITE" id="PS50895">
    <property type="entry name" value="SURF1"/>
    <property type="match status" value="1"/>
</dbReference>
<evidence type="ECO:0000256" key="4">
    <source>
        <dbReference type="ARBA" id="ARBA00022989"/>
    </source>
</evidence>
<keyword evidence="6" id="KW-1003">Cell membrane</keyword>
<proteinExistence type="inferred from homology"/>
<evidence type="ECO:0000256" key="7">
    <source>
        <dbReference type="SAM" id="MobiDB-lite"/>
    </source>
</evidence>
<dbReference type="RefSeq" id="WP_207258321.1">
    <property type="nucleotide sequence ID" value="NZ_JAFMPP010000011.1"/>
</dbReference>
<dbReference type="InterPro" id="IPR045214">
    <property type="entry name" value="Surf1/Surf4"/>
</dbReference>
<name>A0A939G0X3_9HYPH</name>
<comment type="subcellular location">
    <subcellularLocation>
        <location evidence="6">Cell membrane</location>
        <topology evidence="6">Multi-pass membrane protein</topology>
    </subcellularLocation>
    <subcellularLocation>
        <location evidence="1">Membrane</location>
    </subcellularLocation>
</comment>
<feature type="transmembrane region" description="Helical" evidence="6">
    <location>
        <begin position="244"/>
        <end position="262"/>
    </location>
</feature>
<evidence type="ECO:0000313" key="9">
    <source>
        <dbReference type="Proteomes" id="UP000664122"/>
    </source>
</evidence>
<dbReference type="EMBL" id="JAFMPP010000011">
    <property type="protein sequence ID" value="MBO0663523.1"/>
    <property type="molecule type" value="Genomic_DNA"/>
</dbReference>
<keyword evidence="9" id="KW-1185">Reference proteome</keyword>
<organism evidence="8 9">
    <name type="scientific">Jiella flava</name>
    <dbReference type="NCBI Taxonomy" id="2816857"/>
    <lineage>
        <taxon>Bacteria</taxon>
        <taxon>Pseudomonadati</taxon>
        <taxon>Pseudomonadota</taxon>
        <taxon>Alphaproteobacteria</taxon>
        <taxon>Hyphomicrobiales</taxon>
        <taxon>Aurantimonadaceae</taxon>
        <taxon>Jiella</taxon>
    </lineage>
</organism>
<evidence type="ECO:0000256" key="5">
    <source>
        <dbReference type="ARBA" id="ARBA00023136"/>
    </source>
</evidence>
<dbReference type="PANTHER" id="PTHR23427:SF2">
    <property type="entry name" value="SURFEIT LOCUS PROTEIN 1"/>
    <property type="match status" value="1"/>
</dbReference>
<dbReference type="AlphaFoldDB" id="A0A939G0X3"/>
<sequence>MSTEERSTLVAGAPAATADTSEPAGSPMSPARFRVALALCLLGIAILFGLGTWQVERLHWKEGLLAEIDHRIHAPPVDLETLLARSEAGQSIEYTPVYVTGRFLNGAERYFLSTFEGQAGWNVYTPLLLANGDLIFVNRGFVPYELRDPARRRAGQPTGTVTVTGLARVPPTVKPGYFTPNNEPNKRLFFWRDLAAMAGGLALNGNARLLPFIVDAGPGRAKGGWPVGGTTIVSLPNDHLQYAITWYGIGVVLVVMTGSMVMRRYRRRA</sequence>
<feature type="transmembrane region" description="Helical" evidence="6">
    <location>
        <begin position="33"/>
        <end position="53"/>
    </location>
</feature>